<dbReference type="Pfam" id="PF00047">
    <property type="entry name" value="ig"/>
    <property type="match status" value="1"/>
</dbReference>
<dbReference type="Gene3D" id="2.60.40.10">
    <property type="entry name" value="Immunoglobulins"/>
    <property type="match status" value="2"/>
</dbReference>
<feature type="domain" description="Ig-like" evidence="1">
    <location>
        <begin position="148"/>
        <end position="193"/>
    </location>
</feature>
<gene>
    <name evidence="3" type="primary">LOC125178620</name>
</gene>
<proteinExistence type="predicted"/>
<reference evidence="3" key="1">
    <citation type="submission" date="2025-08" db="UniProtKB">
        <authorList>
            <consortium name="RefSeq"/>
        </authorList>
    </citation>
    <scope>IDENTIFICATION</scope>
    <source>
        <tissue evidence="3">Whole organism</tissue>
    </source>
</reference>
<dbReference type="OrthoDB" id="190835at2759"/>
<dbReference type="PROSITE" id="PS50835">
    <property type="entry name" value="IG_LIKE"/>
    <property type="match status" value="2"/>
</dbReference>
<dbReference type="SMART" id="SM00408">
    <property type="entry name" value="IGc2"/>
    <property type="match status" value="1"/>
</dbReference>
<evidence type="ECO:0000313" key="3">
    <source>
        <dbReference type="RefSeq" id="XP_047738788.1"/>
    </source>
</evidence>
<dbReference type="InterPro" id="IPR003598">
    <property type="entry name" value="Ig_sub2"/>
</dbReference>
<dbReference type="GeneID" id="125178620"/>
<dbReference type="Proteomes" id="UP000694843">
    <property type="component" value="Unplaced"/>
</dbReference>
<dbReference type="SMART" id="SM00406">
    <property type="entry name" value="IGv"/>
    <property type="match status" value="1"/>
</dbReference>
<sequence length="396" mass="42343">MERRNGHVDRWPSAALSMEGAMVLNPLKAVTSTPDGGDSALDDKRPLLLPPLRREVSTRAGQTASLTCRVMNLGYRQLMWIRARDLHVLSSGSEVFSTDSRVSVSGREGSWTLTIRYAQPRDGGEYACQVNTQPPIAQWFNLTVVGLVLWYHDEALVARDSSRVRVATTIDDVTTSVLTLTRASHADSGNYSCWPSGGSPDSIQLLVIRGEPPAAMQHGNSATLQHGSCTAQLALTVLLLHSAVWCCIHSTSFTGSGYSAISVLTAKIKTTRASSDRRGGGAEARAEIAGKETMYVQSGSNISLTCTVREQLVVPGEPPAAMQHGNSATLQHGSCTAQLALTVLLLHSAVWCCIHSTRFTGTGYSAISVLTTKIKCTRASSDRAGNEDCDASAPKS</sequence>
<organism evidence="2 3">
    <name type="scientific">Hyalella azteca</name>
    <name type="common">Amphipod</name>
    <dbReference type="NCBI Taxonomy" id="294128"/>
    <lineage>
        <taxon>Eukaryota</taxon>
        <taxon>Metazoa</taxon>
        <taxon>Ecdysozoa</taxon>
        <taxon>Arthropoda</taxon>
        <taxon>Crustacea</taxon>
        <taxon>Multicrustacea</taxon>
        <taxon>Malacostraca</taxon>
        <taxon>Eumalacostraca</taxon>
        <taxon>Peracarida</taxon>
        <taxon>Amphipoda</taxon>
        <taxon>Senticaudata</taxon>
        <taxon>Talitrida</taxon>
        <taxon>Talitroidea</taxon>
        <taxon>Hyalellidae</taxon>
        <taxon>Hyalella</taxon>
    </lineage>
</organism>
<evidence type="ECO:0000259" key="1">
    <source>
        <dbReference type="PROSITE" id="PS50835"/>
    </source>
</evidence>
<dbReference type="InterPro" id="IPR013783">
    <property type="entry name" value="Ig-like_fold"/>
</dbReference>
<dbReference type="GO" id="GO:0032589">
    <property type="term" value="C:neuron projection membrane"/>
    <property type="evidence" value="ECO:0007669"/>
    <property type="project" value="TreeGrafter"/>
</dbReference>
<dbReference type="SUPFAM" id="SSF48726">
    <property type="entry name" value="Immunoglobulin"/>
    <property type="match status" value="2"/>
</dbReference>
<dbReference type="AlphaFoldDB" id="A0A979FQ71"/>
<dbReference type="RefSeq" id="XP_047738788.1">
    <property type="nucleotide sequence ID" value="XM_047882832.1"/>
</dbReference>
<dbReference type="InterPro" id="IPR013151">
    <property type="entry name" value="Immunoglobulin_dom"/>
</dbReference>
<dbReference type="InterPro" id="IPR037448">
    <property type="entry name" value="Zig-8"/>
</dbReference>
<keyword evidence="2" id="KW-1185">Reference proteome</keyword>
<dbReference type="InterPro" id="IPR007110">
    <property type="entry name" value="Ig-like_dom"/>
</dbReference>
<dbReference type="PANTHER" id="PTHR23279">
    <property type="entry name" value="DEFECTIVE PROBOSCIS EXTENSION RESPONSE DPR -RELATED"/>
    <property type="match status" value="1"/>
</dbReference>
<dbReference type="InterPro" id="IPR036179">
    <property type="entry name" value="Ig-like_dom_sf"/>
</dbReference>
<evidence type="ECO:0000313" key="2">
    <source>
        <dbReference type="Proteomes" id="UP000694843"/>
    </source>
</evidence>
<feature type="domain" description="Ig-like" evidence="1">
    <location>
        <begin position="46"/>
        <end position="131"/>
    </location>
</feature>
<name>A0A979FQ71_HYAAZ</name>
<feature type="non-terminal residue" evidence="3">
    <location>
        <position position="396"/>
    </location>
</feature>
<accession>A0A979FQ71</accession>
<dbReference type="KEGG" id="hazt:125178620"/>
<protein>
    <submittedName>
        <fullName evidence="3">Uncharacterized protein LOC125178620</fullName>
    </submittedName>
</protein>
<dbReference type="InterPro" id="IPR013106">
    <property type="entry name" value="Ig_V-set"/>
</dbReference>
<dbReference type="PANTHER" id="PTHR23279:SF41">
    <property type="entry name" value="DEFECTIVE PROBOSCIS EXTENSION RESPONSE 4-RELATED"/>
    <property type="match status" value="1"/>
</dbReference>
<dbReference type="SMART" id="SM00409">
    <property type="entry name" value="IG"/>
    <property type="match status" value="2"/>
</dbReference>
<dbReference type="InterPro" id="IPR003599">
    <property type="entry name" value="Ig_sub"/>
</dbReference>
<dbReference type="GO" id="GO:0050808">
    <property type="term" value="P:synapse organization"/>
    <property type="evidence" value="ECO:0007669"/>
    <property type="project" value="TreeGrafter"/>
</dbReference>